<comment type="caution">
    <text evidence="2">The sequence shown here is derived from an EMBL/GenBank/DDBJ whole genome shotgun (WGS) entry which is preliminary data.</text>
</comment>
<evidence type="ECO:0000259" key="1">
    <source>
        <dbReference type="Pfam" id="PF05649"/>
    </source>
</evidence>
<dbReference type="Pfam" id="PF05649">
    <property type="entry name" value="Peptidase_M13_N"/>
    <property type="match status" value="1"/>
</dbReference>
<protein>
    <recommendedName>
        <fullName evidence="1">Peptidase M13 N-terminal domain-containing protein</fullName>
    </recommendedName>
</protein>
<evidence type="ECO:0000313" key="3">
    <source>
        <dbReference type="Proteomes" id="UP000821866"/>
    </source>
</evidence>
<dbReference type="SUPFAM" id="SSF55486">
    <property type="entry name" value="Metalloproteases ('zincins'), catalytic domain"/>
    <property type="match status" value="1"/>
</dbReference>
<proteinExistence type="predicted"/>
<dbReference type="Proteomes" id="UP000821866">
    <property type="component" value="Chromosome 3"/>
</dbReference>
<accession>A0A9J6ECF9</accession>
<keyword evidence="3" id="KW-1185">Reference proteome</keyword>
<dbReference type="EMBL" id="JABSTU010000005">
    <property type="protein sequence ID" value="KAH8032020.1"/>
    <property type="molecule type" value="Genomic_DNA"/>
</dbReference>
<dbReference type="GO" id="GO:0008237">
    <property type="term" value="F:metallopeptidase activity"/>
    <property type="evidence" value="ECO:0007669"/>
    <property type="project" value="InterPro"/>
</dbReference>
<reference evidence="2" key="2">
    <citation type="submission" date="2021-09" db="EMBL/GenBank/DDBJ databases">
        <authorList>
            <person name="Jia N."/>
            <person name="Wang J."/>
            <person name="Shi W."/>
            <person name="Du L."/>
            <person name="Sun Y."/>
            <person name="Zhan W."/>
            <person name="Jiang J."/>
            <person name="Wang Q."/>
            <person name="Zhang B."/>
            <person name="Ji P."/>
            <person name="Sakyi L.B."/>
            <person name="Cui X."/>
            <person name="Yuan T."/>
            <person name="Jiang B."/>
            <person name="Yang W."/>
            <person name="Lam T.T.-Y."/>
            <person name="Chang Q."/>
            <person name="Ding S."/>
            <person name="Wang X."/>
            <person name="Zhu J."/>
            <person name="Ruan X."/>
            <person name="Zhao L."/>
            <person name="Wei J."/>
            <person name="Que T."/>
            <person name="Du C."/>
            <person name="Cheng J."/>
            <person name="Dai P."/>
            <person name="Han X."/>
            <person name="Huang E."/>
            <person name="Gao Y."/>
            <person name="Liu J."/>
            <person name="Shao H."/>
            <person name="Ye R."/>
            <person name="Li L."/>
            <person name="Wei W."/>
            <person name="Wang X."/>
            <person name="Wang C."/>
            <person name="Huo Q."/>
            <person name="Li W."/>
            <person name="Guo W."/>
            <person name="Chen H."/>
            <person name="Chen S."/>
            <person name="Zhou L."/>
            <person name="Zhou L."/>
            <person name="Ni X."/>
            <person name="Tian J."/>
            <person name="Zhou Y."/>
            <person name="Sheng Y."/>
            <person name="Liu T."/>
            <person name="Pan Y."/>
            <person name="Xia L."/>
            <person name="Li J."/>
            <person name="Zhao F."/>
            <person name="Cao W."/>
        </authorList>
    </citation>
    <scope>NUCLEOTIDE SEQUENCE</scope>
    <source>
        <strain evidence="2">Rmic-2018</strain>
        <tissue evidence="2">Larvae</tissue>
    </source>
</reference>
<evidence type="ECO:0000313" key="2">
    <source>
        <dbReference type="EMBL" id="KAH8032020.1"/>
    </source>
</evidence>
<gene>
    <name evidence="2" type="ORF">HPB51_022768</name>
</gene>
<organism evidence="2 3">
    <name type="scientific">Rhipicephalus microplus</name>
    <name type="common">Cattle tick</name>
    <name type="synonym">Boophilus microplus</name>
    <dbReference type="NCBI Taxonomy" id="6941"/>
    <lineage>
        <taxon>Eukaryota</taxon>
        <taxon>Metazoa</taxon>
        <taxon>Ecdysozoa</taxon>
        <taxon>Arthropoda</taxon>
        <taxon>Chelicerata</taxon>
        <taxon>Arachnida</taxon>
        <taxon>Acari</taxon>
        <taxon>Parasitiformes</taxon>
        <taxon>Ixodida</taxon>
        <taxon>Ixodoidea</taxon>
        <taxon>Ixodidae</taxon>
        <taxon>Rhipicephalinae</taxon>
        <taxon>Rhipicephalus</taxon>
        <taxon>Boophilus</taxon>
    </lineage>
</organism>
<dbReference type="Gene3D" id="1.10.1380.10">
    <property type="entry name" value="Neutral endopeptidase , domain2"/>
    <property type="match status" value="1"/>
</dbReference>
<name>A0A9J6ECF9_RHIMP</name>
<dbReference type="AlphaFoldDB" id="A0A9J6ECF9"/>
<feature type="domain" description="Peptidase M13 N-terminal" evidence="1">
    <location>
        <begin position="98"/>
        <end position="286"/>
    </location>
</feature>
<dbReference type="InterPro" id="IPR024079">
    <property type="entry name" value="MetalloPept_cat_dom_sf"/>
</dbReference>
<dbReference type="InterPro" id="IPR008753">
    <property type="entry name" value="Peptidase_M13_N"/>
</dbReference>
<dbReference type="Gene3D" id="3.40.390.10">
    <property type="entry name" value="Collagenase (Catalytic Domain)"/>
    <property type="match status" value="1"/>
</dbReference>
<dbReference type="InterPro" id="IPR042089">
    <property type="entry name" value="Peptidase_M13_dom_2"/>
</dbReference>
<reference evidence="2" key="1">
    <citation type="journal article" date="2020" name="Cell">
        <title>Large-Scale Comparative Analyses of Tick Genomes Elucidate Their Genetic Diversity and Vector Capacities.</title>
        <authorList>
            <consortium name="Tick Genome and Microbiome Consortium (TIGMIC)"/>
            <person name="Jia N."/>
            <person name="Wang J."/>
            <person name="Shi W."/>
            <person name="Du L."/>
            <person name="Sun Y."/>
            <person name="Zhan W."/>
            <person name="Jiang J.F."/>
            <person name="Wang Q."/>
            <person name="Zhang B."/>
            <person name="Ji P."/>
            <person name="Bell-Sakyi L."/>
            <person name="Cui X.M."/>
            <person name="Yuan T.T."/>
            <person name="Jiang B.G."/>
            <person name="Yang W.F."/>
            <person name="Lam T.T."/>
            <person name="Chang Q.C."/>
            <person name="Ding S.J."/>
            <person name="Wang X.J."/>
            <person name="Zhu J.G."/>
            <person name="Ruan X.D."/>
            <person name="Zhao L."/>
            <person name="Wei J.T."/>
            <person name="Ye R.Z."/>
            <person name="Que T.C."/>
            <person name="Du C.H."/>
            <person name="Zhou Y.H."/>
            <person name="Cheng J.X."/>
            <person name="Dai P.F."/>
            <person name="Guo W.B."/>
            <person name="Han X.H."/>
            <person name="Huang E.J."/>
            <person name="Li L.F."/>
            <person name="Wei W."/>
            <person name="Gao Y.C."/>
            <person name="Liu J.Z."/>
            <person name="Shao H.Z."/>
            <person name="Wang X."/>
            <person name="Wang C.C."/>
            <person name="Yang T.C."/>
            <person name="Huo Q.B."/>
            <person name="Li W."/>
            <person name="Chen H.Y."/>
            <person name="Chen S.E."/>
            <person name="Zhou L.G."/>
            <person name="Ni X.B."/>
            <person name="Tian J.H."/>
            <person name="Sheng Y."/>
            <person name="Liu T."/>
            <person name="Pan Y.S."/>
            <person name="Xia L.Y."/>
            <person name="Li J."/>
            <person name="Zhao F."/>
            <person name="Cao W.C."/>
        </authorList>
    </citation>
    <scope>NUCLEOTIDE SEQUENCE</scope>
    <source>
        <strain evidence="2">Rmic-2018</strain>
    </source>
</reference>
<dbReference type="GO" id="GO:0006508">
    <property type="term" value="P:proteolysis"/>
    <property type="evidence" value="ECO:0007669"/>
    <property type="project" value="InterPro"/>
</dbReference>
<sequence>MLAALVTASKHLNNVRNQAVDPRRRVPFRLKQINSQTTADGLVQDLAHFNEIWDHTLRQATSVTDISQTSTEEPTCRHPDCRWVSLYLNNREHNTVDPCSDLYGHACNHQWRGSGEYPFGQHSFRQLAVGTMVANLHNYFNRTSKQTFQDQVKGRFLHQVSSLYMDCIIEYKGKNEGDALQEALKDFHIHETNHDENLTSILGSLDRELRVFPFVTVSLAPDTLRVTVTASTTLLKRYFLSAEGPTDEDYTRILGQAMALLKPETDVRKHAQNVHDFERKLQSSIVVLVRAQKQRSAPILVHNSWDEYTLSGSGTSTSTPSWPSGEVSACLTYRSHLRTFFSDCQPSSERRTRALFSTTSVTDSSYLSPRSCRRTSASCFHSATRTTKPRYRSGP</sequence>